<accession>A0A0A9A385</accession>
<protein>
    <submittedName>
        <fullName evidence="1">Uncharacterized protein</fullName>
    </submittedName>
</protein>
<organism evidence="1">
    <name type="scientific">Arundo donax</name>
    <name type="common">Giant reed</name>
    <name type="synonym">Donax arundinaceus</name>
    <dbReference type="NCBI Taxonomy" id="35708"/>
    <lineage>
        <taxon>Eukaryota</taxon>
        <taxon>Viridiplantae</taxon>
        <taxon>Streptophyta</taxon>
        <taxon>Embryophyta</taxon>
        <taxon>Tracheophyta</taxon>
        <taxon>Spermatophyta</taxon>
        <taxon>Magnoliopsida</taxon>
        <taxon>Liliopsida</taxon>
        <taxon>Poales</taxon>
        <taxon>Poaceae</taxon>
        <taxon>PACMAD clade</taxon>
        <taxon>Arundinoideae</taxon>
        <taxon>Arundineae</taxon>
        <taxon>Arundo</taxon>
    </lineage>
</organism>
<dbReference type="AlphaFoldDB" id="A0A0A9A385"/>
<evidence type="ECO:0000313" key="1">
    <source>
        <dbReference type="EMBL" id="JAD43475.1"/>
    </source>
</evidence>
<reference evidence="1" key="2">
    <citation type="journal article" date="2015" name="Data Brief">
        <title>Shoot transcriptome of the giant reed, Arundo donax.</title>
        <authorList>
            <person name="Barrero R.A."/>
            <person name="Guerrero F.D."/>
            <person name="Moolhuijzen P."/>
            <person name="Goolsby J.A."/>
            <person name="Tidwell J."/>
            <person name="Bellgard S.E."/>
            <person name="Bellgard M.I."/>
        </authorList>
    </citation>
    <scope>NUCLEOTIDE SEQUENCE</scope>
    <source>
        <tissue evidence="1">Shoot tissue taken approximately 20 cm above the soil surface</tissue>
    </source>
</reference>
<sequence length="21" mass="2729">MKNIFIILLCLFEMPYFHRNW</sequence>
<proteinExistence type="predicted"/>
<reference evidence="1" key="1">
    <citation type="submission" date="2014-09" db="EMBL/GenBank/DDBJ databases">
        <authorList>
            <person name="Magalhaes I.L.F."/>
            <person name="Oliveira U."/>
            <person name="Santos F.R."/>
            <person name="Vidigal T.H.D.A."/>
            <person name="Brescovit A.D."/>
            <person name="Santos A.J."/>
        </authorList>
    </citation>
    <scope>NUCLEOTIDE SEQUENCE</scope>
    <source>
        <tissue evidence="1">Shoot tissue taken approximately 20 cm above the soil surface</tissue>
    </source>
</reference>
<dbReference type="EMBL" id="GBRH01254420">
    <property type="protein sequence ID" value="JAD43475.1"/>
    <property type="molecule type" value="Transcribed_RNA"/>
</dbReference>
<name>A0A0A9A385_ARUDO</name>